<dbReference type="InterPro" id="IPR013216">
    <property type="entry name" value="Methyltransf_11"/>
</dbReference>
<comment type="caution">
    <text evidence="2">The sequence shown here is derived from an EMBL/GenBank/DDBJ whole genome shotgun (WGS) entry which is preliminary data.</text>
</comment>
<evidence type="ECO:0000313" key="2">
    <source>
        <dbReference type="EMBL" id="KAK3314441.1"/>
    </source>
</evidence>
<feature type="domain" description="Methyltransferase type 11" evidence="1">
    <location>
        <begin position="79"/>
        <end position="156"/>
    </location>
</feature>
<dbReference type="GO" id="GO:0032259">
    <property type="term" value="P:methylation"/>
    <property type="evidence" value="ECO:0007669"/>
    <property type="project" value="UniProtKB-KW"/>
</dbReference>
<reference evidence="2" key="1">
    <citation type="journal article" date="2023" name="Mol. Phylogenet. Evol.">
        <title>Genome-scale phylogeny and comparative genomics of the fungal order Sordariales.</title>
        <authorList>
            <person name="Hensen N."/>
            <person name="Bonometti L."/>
            <person name="Westerberg I."/>
            <person name="Brannstrom I.O."/>
            <person name="Guillou S."/>
            <person name="Cros-Aarteil S."/>
            <person name="Calhoun S."/>
            <person name="Haridas S."/>
            <person name="Kuo A."/>
            <person name="Mondo S."/>
            <person name="Pangilinan J."/>
            <person name="Riley R."/>
            <person name="LaButti K."/>
            <person name="Andreopoulos B."/>
            <person name="Lipzen A."/>
            <person name="Chen C."/>
            <person name="Yan M."/>
            <person name="Daum C."/>
            <person name="Ng V."/>
            <person name="Clum A."/>
            <person name="Steindorff A."/>
            <person name="Ohm R.A."/>
            <person name="Martin F."/>
            <person name="Silar P."/>
            <person name="Natvig D.O."/>
            <person name="Lalanne C."/>
            <person name="Gautier V."/>
            <person name="Ament-Velasquez S.L."/>
            <person name="Kruys A."/>
            <person name="Hutchinson M.I."/>
            <person name="Powell A.J."/>
            <person name="Barry K."/>
            <person name="Miller A.N."/>
            <person name="Grigoriev I.V."/>
            <person name="Debuchy R."/>
            <person name="Gladieux P."/>
            <person name="Hiltunen Thoren M."/>
            <person name="Johannesson H."/>
        </authorList>
    </citation>
    <scope>NUCLEOTIDE SEQUENCE</scope>
    <source>
        <strain evidence="2">CBS 118394</strain>
    </source>
</reference>
<dbReference type="AlphaFoldDB" id="A0AAE0HX69"/>
<reference evidence="2" key="2">
    <citation type="submission" date="2023-06" db="EMBL/GenBank/DDBJ databases">
        <authorList>
            <consortium name="Lawrence Berkeley National Laboratory"/>
            <person name="Haridas S."/>
            <person name="Hensen N."/>
            <person name="Bonometti L."/>
            <person name="Westerberg I."/>
            <person name="Brannstrom I.O."/>
            <person name="Guillou S."/>
            <person name="Cros-Aarteil S."/>
            <person name="Calhoun S."/>
            <person name="Kuo A."/>
            <person name="Mondo S."/>
            <person name="Pangilinan J."/>
            <person name="Riley R."/>
            <person name="Labutti K."/>
            <person name="Andreopoulos B."/>
            <person name="Lipzen A."/>
            <person name="Chen C."/>
            <person name="Yanf M."/>
            <person name="Daum C."/>
            <person name="Ng V."/>
            <person name="Clum A."/>
            <person name="Steindorff A."/>
            <person name="Ohm R."/>
            <person name="Martin F."/>
            <person name="Silar P."/>
            <person name="Natvig D."/>
            <person name="Lalanne C."/>
            <person name="Gautier V."/>
            <person name="Ament-Velasquez S.L."/>
            <person name="Kruys A."/>
            <person name="Hutchinson M.I."/>
            <person name="Powell A.J."/>
            <person name="Barry K."/>
            <person name="Miller A.N."/>
            <person name="Grigoriev I.V."/>
            <person name="Debuchy R."/>
            <person name="Gladieux P."/>
            <person name="Thoren M.H."/>
            <person name="Johannesson H."/>
        </authorList>
    </citation>
    <scope>NUCLEOTIDE SEQUENCE</scope>
    <source>
        <strain evidence="2">CBS 118394</strain>
    </source>
</reference>
<sequence length="280" mass="30740">MASTTNNTTPGSQEYFTWLAANHAKLTGNSTRDLFAASLEDITTLHPITSSSRIHDNAAGPGTAASVLVSQLPSSTLPTGVEILITDNVPAMLTAAREHLSSFPTITIQEMDSLDLKLPDSHLSHTILNFSIFNMADPLKCLQETHRTLKEGGIAALLTWRRFGAAEVIRAAQEMVRPDLPPIFVPREEFTREGVLADLAVDAGFNKEKMTVLSKRVVVTGDDLDNLSEFFPGLISEPARKGWTEQERARWPEVVDKAIQGEVEEYGGVLFEAWVVLAWK</sequence>
<dbReference type="Gene3D" id="3.40.50.150">
    <property type="entry name" value="Vaccinia Virus protein VP39"/>
    <property type="match status" value="1"/>
</dbReference>
<evidence type="ECO:0000313" key="3">
    <source>
        <dbReference type="Proteomes" id="UP001283341"/>
    </source>
</evidence>
<keyword evidence="3" id="KW-1185">Reference proteome</keyword>
<dbReference type="EMBL" id="JAUEDM010000006">
    <property type="protein sequence ID" value="KAK3314441.1"/>
    <property type="molecule type" value="Genomic_DNA"/>
</dbReference>
<accession>A0AAE0HX69</accession>
<gene>
    <name evidence="2" type="ORF">B0H66DRAFT_562935</name>
</gene>
<dbReference type="SUPFAM" id="SSF53335">
    <property type="entry name" value="S-adenosyl-L-methionine-dependent methyltransferases"/>
    <property type="match status" value="1"/>
</dbReference>
<dbReference type="InterPro" id="IPR029063">
    <property type="entry name" value="SAM-dependent_MTases_sf"/>
</dbReference>
<proteinExistence type="predicted"/>
<keyword evidence="2" id="KW-0489">Methyltransferase</keyword>
<dbReference type="Proteomes" id="UP001283341">
    <property type="component" value="Unassembled WGS sequence"/>
</dbReference>
<name>A0AAE0HX69_9PEZI</name>
<keyword evidence="2" id="KW-0808">Transferase</keyword>
<dbReference type="Pfam" id="PF08241">
    <property type="entry name" value="Methyltransf_11"/>
    <property type="match status" value="1"/>
</dbReference>
<protein>
    <submittedName>
        <fullName evidence="2">S-adenosyl-L-methionine-dependent methyltransferase</fullName>
    </submittedName>
</protein>
<organism evidence="2 3">
    <name type="scientific">Apodospora peruviana</name>
    <dbReference type="NCBI Taxonomy" id="516989"/>
    <lineage>
        <taxon>Eukaryota</taxon>
        <taxon>Fungi</taxon>
        <taxon>Dikarya</taxon>
        <taxon>Ascomycota</taxon>
        <taxon>Pezizomycotina</taxon>
        <taxon>Sordariomycetes</taxon>
        <taxon>Sordariomycetidae</taxon>
        <taxon>Sordariales</taxon>
        <taxon>Lasiosphaeriaceae</taxon>
        <taxon>Apodospora</taxon>
    </lineage>
</organism>
<dbReference type="GO" id="GO:0008757">
    <property type="term" value="F:S-adenosylmethionine-dependent methyltransferase activity"/>
    <property type="evidence" value="ECO:0007669"/>
    <property type="project" value="InterPro"/>
</dbReference>
<evidence type="ECO:0000259" key="1">
    <source>
        <dbReference type="Pfam" id="PF08241"/>
    </source>
</evidence>